<dbReference type="PANTHER" id="PTHR43046">
    <property type="entry name" value="GDP-MANNOSE MANNOSYL HYDROLASE"/>
    <property type="match status" value="1"/>
</dbReference>
<comment type="similarity">
    <text evidence="3">Belongs to the Nudix hydrolase family.</text>
</comment>
<dbReference type="PANTHER" id="PTHR43046:SF16">
    <property type="entry name" value="ADP-RIBOSE PYROPHOSPHATASE YJHB-RELATED"/>
    <property type="match status" value="1"/>
</dbReference>
<proteinExistence type="inferred from homology"/>
<dbReference type="SUPFAM" id="SSF55811">
    <property type="entry name" value="Nudix"/>
    <property type="match status" value="1"/>
</dbReference>
<name>A0A975C3Y5_9CAUL</name>
<gene>
    <name evidence="5" type="ORF">IFJ75_00355</name>
</gene>
<evidence type="ECO:0000256" key="3">
    <source>
        <dbReference type="RuleBase" id="RU003476"/>
    </source>
</evidence>
<organism evidence="5 6">
    <name type="scientific">Brevundimonas goettingensis</name>
    <dbReference type="NCBI Taxonomy" id="2774190"/>
    <lineage>
        <taxon>Bacteria</taxon>
        <taxon>Pseudomonadati</taxon>
        <taxon>Pseudomonadota</taxon>
        <taxon>Alphaproteobacteria</taxon>
        <taxon>Caulobacterales</taxon>
        <taxon>Caulobacteraceae</taxon>
        <taxon>Brevundimonas</taxon>
    </lineage>
</organism>
<keyword evidence="6" id="KW-1185">Reference proteome</keyword>
<dbReference type="InterPro" id="IPR020084">
    <property type="entry name" value="NUDIX_hydrolase_CS"/>
</dbReference>
<dbReference type="PRINTS" id="PR00502">
    <property type="entry name" value="NUDIXFAMILY"/>
</dbReference>
<dbReference type="GO" id="GO:0016787">
    <property type="term" value="F:hydrolase activity"/>
    <property type="evidence" value="ECO:0007669"/>
    <property type="project" value="UniProtKB-KW"/>
</dbReference>
<dbReference type="PROSITE" id="PS00893">
    <property type="entry name" value="NUDIX_BOX"/>
    <property type="match status" value="1"/>
</dbReference>
<reference evidence="5" key="1">
    <citation type="submission" date="2020-09" db="EMBL/GenBank/DDBJ databases">
        <title>Brevundimonas sp. LVF2 isolated from a puddle in Goettingen, Germany.</title>
        <authorList>
            <person name="Friedrich I."/>
            <person name="Klassen A."/>
            <person name="Hannes N."/>
            <person name="Schneider D."/>
            <person name="Hertel R."/>
            <person name="Daniel R."/>
        </authorList>
    </citation>
    <scope>NUCLEOTIDE SEQUENCE</scope>
    <source>
        <strain evidence="5">LVF2</strain>
    </source>
</reference>
<dbReference type="RefSeq" id="WP_207870601.1">
    <property type="nucleotide sequence ID" value="NZ_CP062222.1"/>
</dbReference>
<dbReference type="AlphaFoldDB" id="A0A975C3Y5"/>
<evidence type="ECO:0000313" key="6">
    <source>
        <dbReference type="Proteomes" id="UP000663918"/>
    </source>
</evidence>
<dbReference type="PROSITE" id="PS51462">
    <property type="entry name" value="NUDIX"/>
    <property type="match status" value="1"/>
</dbReference>
<evidence type="ECO:0000256" key="2">
    <source>
        <dbReference type="ARBA" id="ARBA00022801"/>
    </source>
</evidence>
<dbReference type="InterPro" id="IPR020476">
    <property type="entry name" value="Nudix_hydrolase"/>
</dbReference>
<evidence type="ECO:0000313" key="5">
    <source>
        <dbReference type="EMBL" id="QTC91425.1"/>
    </source>
</evidence>
<dbReference type="KEGG" id="bgoe:IFJ75_00355"/>
<dbReference type="InterPro" id="IPR015797">
    <property type="entry name" value="NUDIX_hydrolase-like_dom_sf"/>
</dbReference>
<evidence type="ECO:0000256" key="1">
    <source>
        <dbReference type="ARBA" id="ARBA00001946"/>
    </source>
</evidence>
<accession>A0A975C3Y5</accession>
<keyword evidence="2 3" id="KW-0378">Hydrolase</keyword>
<dbReference type="InterPro" id="IPR000086">
    <property type="entry name" value="NUDIX_hydrolase_dom"/>
</dbReference>
<protein>
    <submittedName>
        <fullName evidence="5">NUDIX domain-containing protein</fullName>
    </submittedName>
</protein>
<dbReference type="EMBL" id="CP062222">
    <property type="protein sequence ID" value="QTC91425.1"/>
    <property type="molecule type" value="Genomic_DNA"/>
</dbReference>
<sequence length="159" mass="17622">MSRKPWRAVVEPYTRPLFFAFSRLTRGMTLGVRGVAIDGEGRVLLVKHTYVMGWWLPGGGVDKGETTQQAVVREMREEAGLIATVPPRLLSLHSNEAYFPGDHVAVFAIDAFTLEDRTSHGEIAEIGWFTPDALPEDAHRSTKARLAEIFGGVSPTESW</sequence>
<evidence type="ECO:0000259" key="4">
    <source>
        <dbReference type="PROSITE" id="PS51462"/>
    </source>
</evidence>
<feature type="domain" description="Nudix hydrolase" evidence="4">
    <location>
        <begin position="27"/>
        <end position="152"/>
    </location>
</feature>
<dbReference type="Pfam" id="PF00293">
    <property type="entry name" value="NUDIX"/>
    <property type="match status" value="1"/>
</dbReference>
<dbReference type="Gene3D" id="3.90.79.10">
    <property type="entry name" value="Nucleoside Triphosphate Pyrophosphohydrolase"/>
    <property type="match status" value="1"/>
</dbReference>
<dbReference type="Proteomes" id="UP000663918">
    <property type="component" value="Chromosome"/>
</dbReference>
<comment type="cofactor">
    <cofactor evidence="1">
        <name>Mg(2+)</name>
        <dbReference type="ChEBI" id="CHEBI:18420"/>
    </cofactor>
</comment>